<comment type="caution">
    <text evidence="3">The sequence shown here is derived from an EMBL/GenBank/DDBJ whole genome shotgun (WGS) entry which is preliminary data.</text>
</comment>
<organism evidence="3 4">
    <name type="scientific">Symbiodinium natans</name>
    <dbReference type="NCBI Taxonomy" id="878477"/>
    <lineage>
        <taxon>Eukaryota</taxon>
        <taxon>Sar</taxon>
        <taxon>Alveolata</taxon>
        <taxon>Dinophyceae</taxon>
        <taxon>Suessiales</taxon>
        <taxon>Symbiodiniaceae</taxon>
        <taxon>Symbiodinium</taxon>
    </lineage>
</organism>
<feature type="coiled-coil region" evidence="1">
    <location>
        <begin position="243"/>
        <end position="274"/>
    </location>
</feature>
<dbReference type="OrthoDB" id="427098at2759"/>
<feature type="compositionally biased region" description="Polar residues" evidence="2">
    <location>
        <begin position="1"/>
        <end position="16"/>
    </location>
</feature>
<keyword evidence="1" id="KW-0175">Coiled coil</keyword>
<evidence type="ECO:0000256" key="1">
    <source>
        <dbReference type="SAM" id="Coils"/>
    </source>
</evidence>
<evidence type="ECO:0000256" key="2">
    <source>
        <dbReference type="SAM" id="MobiDB-lite"/>
    </source>
</evidence>
<name>A0A812Q207_9DINO</name>
<proteinExistence type="predicted"/>
<feature type="region of interest" description="Disordered" evidence="2">
    <location>
        <begin position="100"/>
        <end position="120"/>
    </location>
</feature>
<dbReference type="Proteomes" id="UP000604046">
    <property type="component" value="Unassembled WGS sequence"/>
</dbReference>
<dbReference type="EMBL" id="CAJNDS010002190">
    <property type="protein sequence ID" value="CAE7365459.1"/>
    <property type="molecule type" value="Genomic_DNA"/>
</dbReference>
<accession>A0A812Q207</accession>
<feature type="compositionally biased region" description="Polar residues" evidence="2">
    <location>
        <begin position="100"/>
        <end position="111"/>
    </location>
</feature>
<sequence length="359" mass="40255">MESATSSPFLPSQQDVDGSPPPSFASAVLRRLSHLESKFSAQLSKAQQEGERLREATLAKAVALAKDTAMAEFSQIVKGMSEVLQLQLRRMDHLEAQWRQSEPTHGVQVQESPVRGPSDAGSFHSRLLQVEELLERCCQHEEAMGSELLQLAARLRDVEARGEAAEPPLESAGFFEREDKLEDMLSSLQQKIEVLQEDSRDIQERVEAQEERGRCLRALTDAKEEHYRSLVERFERASVEPRLKQLQVQSREAESQLATQAEAIELLAKRLEDEAQYSLQSRQSPRLAKPQAWLEQRVVVLEGKVEGCWKGLDQANGCLGQLEEAILKHFAGESFVGDEKPARPLIMEEPETRLPGAVA</sequence>
<protein>
    <submittedName>
        <fullName evidence="3">Uncharacterized protein</fullName>
    </submittedName>
</protein>
<evidence type="ECO:0000313" key="4">
    <source>
        <dbReference type="Proteomes" id="UP000604046"/>
    </source>
</evidence>
<dbReference type="AlphaFoldDB" id="A0A812Q207"/>
<keyword evidence="4" id="KW-1185">Reference proteome</keyword>
<feature type="region of interest" description="Disordered" evidence="2">
    <location>
        <begin position="1"/>
        <end position="25"/>
    </location>
</feature>
<gene>
    <name evidence="3" type="ORF">SNAT2548_LOCUS19814</name>
</gene>
<evidence type="ECO:0000313" key="3">
    <source>
        <dbReference type="EMBL" id="CAE7365459.1"/>
    </source>
</evidence>
<feature type="coiled-coil region" evidence="1">
    <location>
        <begin position="178"/>
        <end position="212"/>
    </location>
</feature>
<reference evidence="3" key="1">
    <citation type="submission" date="2021-02" db="EMBL/GenBank/DDBJ databases">
        <authorList>
            <person name="Dougan E. K."/>
            <person name="Rhodes N."/>
            <person name="Thang M."/>
            <person name="Chan C."/>
        </authorList>
    </citation>
    <scope>NUCLEOTIDE SEQUENCE</scope>
</reference>